<sequence>MATLTGPNNLFVLAADNPARVLQLLAAEPSFASAQDEHGYSLVHAAASYGHLDLLKALVNTYGVSVDLKDEDGETPLFGVETVEVAKVLVEELKADMKIIGAEGQNARERITEDNDYPEVAVYLRMKELEGQANGDNPSTNIATNGTQPPPPLPDGMSIAFGTMTPEEAGEVLDPEFRRRIEELAAQPDFQGEQGQGALRNLVTEALRRDLGEERDVRQRTS</sequence>
<dbReference type="Pfam" id="PF13857">
    <property type="entry name" value="Ank_5"/>
    <property type="match status" value="1"/>
</dbReference>
<proteinExistence type="predicted"/>
<dbReference type="SUPFAM" id="SSF48403">
    <property type="entry name" value="Ankyrin repeat"/>
    <property type="match status" value="1"/>
</dbReference>
<name>A0AAD9SZV8_9HELO</name>
<reference evidence="3" key="1">
    <citation type="submission" date="2023-06" db="EMBL/GenBank/DDBJ databases">
        <title>Draft genome of Marssonina rosae.</title>
        <authorList>
            <person name="Cheng Q."/>
        </authorList>
    </citation>
    <scope>NUCLEOTIDE SEQUENCE</scope>
    <source>
        <strain evidence="3">R4</strain>
    </source>
</reference>
<dbReference type="InterPro" id="IPR002110">
    <property type="entry name" value="Ankyrin_rpt"/>
</dbReference>
<dbReference type="Gene3D" id="1.25.40.20">
    <property type="entry name" value="Ankyrin repeat-containing domain"/>
    <property type="match status" value="1"/>
</dbReference>
<organism evidence="3 4">
    <name type="scientific">Diplocarpon rosae</name>
    <dbReference type="NCBI Taxonomy" id="946125"/>
    <lineage>
        <taxon>Eukaryota</taxon>
        <taxon>Fungi</taxon>
        <taxon>Dikarya</taxon>
        <taxon>Ascomycota</taxon>
        <taxon>Pezizomycotina</taxon>
        <taxon>Leotiomycetes</taxon>
        <taxon>Helotiales</taxon>
        <taxon>Drepanopezizaceae</taxon>
        <taxon>Diplocarpon</taxon>
    </lineage>
</organism>
<evidence type="ECO:0008006" key="5">
    <source>
        <dbReference type="Google" id="ProtNLM"/>
    </source>
</evidence>
<keyword evidence="4" id="KW-1185">Reference proteome</keyword>
<evidence type="ECO:0000313" key="4">
    <source>
        <dbReference type="Proteomes" id="UP001285354"/>
    </source>
</evidence>
<accession>A0AAD9SZV8</accession>
<dbReference type="InterPro" id="IPR036770">
    <property type="entry name" value="Ankyrin_rpt-contain_sf"/>
</dbReference>
<dbReference type="AlphaFoldDB" id="A0AAD9SZV8"/>
<evidence type="ECO:0000256" key="2">
    <source>
        <dbReference type="SAM" id="MobiDB-lite"/>
    </source>
</evidence>
<dbReference type="Proteomes" id="UP001285354">
    <property type="component" value="Unassembled WGS sequence"/>
</dbReference>
<gene>
    <name evidence="3" type="ORF">QTJ16_004001</name>
</gene>
<feature type="repeat" description="ANK" evidence="1">
    <location>
        <begin position="38"/>
        <end position="71"/>
    </location>
</feature>
<keyword evidence="1" id="KW-0040">ANK repeat</keyword>
<dbReference type="PROSITE" id="PS50088">
    <property type="entry name" value="ANK_REPEAT"/>
    <property type="match status" value="1"/>
</dbReference>
<protein>
    <recommendedName>
        <fullName evidence="5">Ankyrin repeat protein</fullName>
    </recommendedName>
</protein>
<dbReference type="EMBL" id="JAUBYV010000005">
    <property type="protein sequence ID" value="KAK2626826.1"/>
    <property type="molecule type" value="Genomic_DNA"/>
</dbReference>
<comment type="caution">
    <text evidence="3">The sequence shown here is derived from an EMBL/GenBank/DDBJ whole genome shotgun (WGS) entry which is preliminary data.</text>
</comment>
<evidence type="ECO:0000313" key="3">
    <source>
        <dbReference type="EMBL" id="KAK2626826.1"/>
    </source>
</evidence>
<feature type="compositionally biased region" description="Polar residues" evidence="2">
    <location>
        <begin position="134"/>
        <end position="147"/>
    </location>
</feature>
<evidence type="ECO:0000256" key="1">
    <source>
        <dbReference type="PROSITE-ProRule" id="PRU00023"/>
    </source>
</evidence>
<feature type="region of interest" description="Disordered" evidence="2">
    <location>
        <begin position="131"/>
        <end position="151"/>
    </location>
</feature>